<reference evidence="2 3" key="1">
    <citation type="submission" date="2018-11" db="EMBL/GenBank/DDBJ databases">
        <title>Flavobacterium sp. nov., YIM 102600 draft genome.</title>
        <authorList>
            <person name="Li G."/>
            <person name="Jiang Y."/>
        </authorList>
    </citation>
    <scope>NUCLEOTIDE SEQUENCE [LARGE SCALE GENOMIC DNA]</scope>
    <source>
        <strain evidence="2 3">YIM 102600</strain>
    </source>
</reference>
<accession>A0A3P3VWV1</accession>
<dbReference type="OrthoDB" id="1417974at2"/>
<dbReference type="Pfam" id="PF13643">
    <property type="entry name" value="DUF4145"/>
    <property type="match status" value="1"/>
</dbReference>
<proteinExistence type="predicted"/>
<dbReference type="InterPro" id="IPR025285">
    <property type="entry name" value="DUF4145"/>
</dbReference>
<comment type="caution">
    <text evidence="2">The sequence shown here is derived from an EMBL/GenBank/DDBJ whole genome shotgun (WGS) entry which is preliminary data.</text>
</comment>
<evidence type="ECO:0000313" key="3">
    <source>
        <dbReference type="Proteomes" id="UP000271937"/>
    </source>
</evidence>
<organism evidence="2 3">
    <name type="scientific">Flavobacterium macacae</name>
    <dbReference type="NCBI Taxonomy" id="2488993"/>
    <lineage>
        <taxon>Bacteria</taxon>
        <taxon>Pseudomonadati</taxon>
        <taxon>Bacteroidota</taxon>
        <taxon>Flavobacteriia</taxon>
        <taxon>Flavobacteriales</taxon>
        <taxon>Flavobacteriaceae</taxon>
        <taxon>Flavobacterium</taxon>
    </lineage>
</organism>
<dbReference type="AlphaFoldDB" id="A0A3P3VWV1"/>
<dbReference type="RefSeq" id="WP_125014332.1">
    <property type="nucleotide sequence ID" value="NZ_RQVR01000052.1"/>
</dbReference>
<sequence>MNVQLSPNLLLSRCPHCRVDKPNLIQKYHFITAAHDGTNPRNWGIYQCQRCGGIITAYARQHSVWVSEVFPGEISIDDSIPIKAKTFLDQAINSIHAPSGAVMLAASLVDSMLKEKGYKQGKLYGRINNALKDHLITKEMSDWALEVRLDANDERHADEEAELPNENDAKKVIDFALALAEFLFILPSKIERGIEDAKTSTPEE</sequence>
<evidence type="ECO:0000259" key="1">
    <source>
        <dbReference type="Pfam" id="PF13643"/>
    </source>
</evidence>
<dbReference type="EMBL" id="RQVR01000052">
    <property type="protein sequence ID" value="RRJ86924.1"/>
    <property type="molecule type" value="Genomic_DNA"/>
</dbReference>
<name>A0A3P3VWV1_9FLAO</name>
<feature type="domain" description="DUF4145" evidence="1">
    <location>
        <begin position="96"/>
        <end position="175"/>
    </location>
</feature>
<protein>
    <submittedName>
        <fullName evidence="2">DUF4145 domain-containing protein</fullName>
    </submittedName>
</protein>
<keyword evidence="3" id="KW-1185">Reference proteome</keyword>
<dbReference type="Proteomes" id="UP000271937">
    <property type="component" value="Unassembled WGS sequence"/>
</dbReference>
<evidence type="ECO:0000313" key="2">
    <source>
        <dbReference type="EMBL" id="RRJ86924.1"/>
    </source>
</evidence>
<gene>
    <name evidence="2" type="ORF">EG849_15475</name>
</gene>